<proteinExistence type="predicted"/>
<reference evidence="2" key="1">
    <citation type="submission" date="2016-10" db="EMBL/GenBank/DDBJ databases">
        <authorList>
            <person name="Varghese N."/>
            <person name="Submissions S."/>
        </authorList>
    </citation>
    <scope>NUCLEOTIDE SEQUENCE [LARGE SCALE GENOMIC DNA]</scope>
    <source>
        <strain evidence="2">IBRC-M 10655</strain>
    </source>
</reference>
<sequence length="40" mass="4532">MLQTDPNPIYTMLVREFGVDLEKESAAEPETVQETPQAPR</sequence>
<dbReference type="EMBL" id="FNJB01000012">
    <property type="protein sequence ID" value="SDP70245.1"/>
    <property type="molecule type" value="Genomic_DNA"/>
</dbReference>
<organism evidence="1 2">
    <name type="scientific">Actinokineospora alba</name>
    <dbReference type="NCBI Taxonomy" id="504798"/>
    <lineage>
        <taxon>Bacteria</taxon>
        <taxon>Bacillati</taxon>
        <taxon>Actinomycetota</taxon>
        <taxon>Actinomycetes</taxon>
        <taxon>Pseudonocardiales</taxon>
        <taxon>Pseudonocardiaceae</taxon>
        <taxon>Actinokineospora</taxon>
    </lineage>
</organism>
<gene>
    <name evidence="1" type="ORF">SAMN05192558_112101</name>
</gene>
<evidence type="ECO:0000313" key="1">
    <source>
        <dbReference type="EMBL" id="SDP70245.1"/>
    </source>
</evidence>
<name>A0A1H0UW13_9PSEU</name>
<protein>
    <submittedName>
        <fullName evidence="1">Uncharacterized protein</fullName>
    </submittedName>
</protein>
<accession>A0A1H0UW13</accession>
<dbReference type="AlphaFoldDB" id="A0A1H0UW13"/>
<keyword evidence="2" id="KW-1185">Reference proteome</keyword>
<dbReference type="Proteomes" id="UP000199651">
    <property type="component" value="Unassembled WGS sequence"/>
</dbReference>
<evidence type="ECO:0000313" key="2">
    <source>
        <dbReference type="Proteomes" id="UP000199651"/>
    </source>
</evidence>
<dbReference type="RefSeq" id="WP_267463835.1">
    <property type="nucleotide sequence ID" value="NZ_FNDV01000007.1"/>
</dbReference>